<dbReference type="Gene3D" id="3.90.550.10">
    <property type="entry name" value="Spore Coat Polysaccharide Biosynthesis Protein SpsA, Chain A"/>
    <property type="match status" value="1"/>
</dbReference>
<keyword evidence="6" id="KW-1185">Reference proteome</keyword>
<dbReference type="Pfam" id="PF13692">
    <property type="entry name" value="Glyco_trans_1_4"/>
    <property type="match status" value="1"/>
</dbReference>
<dbReference type="InterPro" id="IPR013216">
    <property type="entry name" value="Methyltransf_11"/>
</dbReference>
<dbReference type="Gene3D" id="3.40.50.150">
    <property type="entry name" value="Vaccinia Virus protein VP39"/>
    <property type="match status" value="1"/>
</dbReference>
<dbReference type="Pfam" id="PF00535">
    <property type="entry name" value="Glycos_transf_2"/>
    <property type="match status" value="1"/>
</dbReference>
<name>A0ABT9DXV1_9PROT</name>
<dbReference type="SUPFAM" id="SSF53448">
    <property type="entry name" value="Nucleotide-diphospho-sugar transferases"/>
    <property type="match status" value="1"/>
</dbReference>
<dbReference type="RefSeq" id="WP_305103734.1">
    <property type="nucleotide sequence ID" value="NZ_JAUTWS010000008.1"/>
</dbReference>
<evidence type="ECO:0000313" key="6">
    <source>
        <dbReference type="Proteomes" id="UP001243009"/>
    </source>
</evidence>
<dbReference type="SUPFAM" id="SSF53335">
    <property type="entry name" value="S-adenosyl-L-methionine-dependent methyltransferases"/>
    <property type="match status" value="1"/>
</dbReference>
<gene>
    <name evidence="5" type="ORF">Q7A36_10280</name>
</gene>
<evidence type="ECO:0000256" key="1">
    <source>
        <dbReference type="SAM" id="Coils"/>
    </source>
</evidence>
<dbReference type="Pfam" id="PF08241">
    <property type="entry name" value="Methyltransf_11"/>
    <property type="match status" value="1"/>
</dbReference>
<dbReference type="InterPro" id="IPR029063">
    <property type="entry name" value="SAM-dependent_MTases_sf"/>
</dbReference>
<dbReference type="GO" id="GO:0016757">
    <property type="term" value="F:glycosyltransferase activity"/>
    <property type="evidence" value="ECO:0007669"/>
    <property type="project" value="UniProtKB-KW"/>
</dbReference>
<organism evidence="5 6">
    <name type="scientific">Paracraurococcus lichenis</name>
    <dbReference type="NCBI Taxonomy" id="3064888"/>
    <lineage>
        <taxon>Bacteria</taxon>
        <taxon>Pseudomonadati</taxon>
        <taxon>Pseudomonadota</taxon>
        <taxon>Alphaproteobacteria</taxon>
        <taxon>Acetobacterales</taxon>
        <taxon>Roseomonadaceae</taxon>
        <taxon>Paracraurococcus</taxon>
    </lineage>
</organism>
<dbReference type="CDD" id="cd02440">
    <property type="entry name" value="AdoMet_MTases"/>
    <property type="match status" value="1"/>
</dbReference>
<feature type="domain" description="Glycosyltransferase 2-like" evidence="3">
    <location>
        <begin position="422"/>
        <end position="592"/>
    </location>
</feature>
<dbReference type="InterPro" id="IPR029044">
    <property type="entry name" value="Nucleotide-diphossugar_trans"/>
</dbReference>
<keyword evidence="5" id="KW-0328">Glycosyltransferase</keyword>
<feature type="domain" description="Methyltransferase type 11" evidence="4">
    <location>
        <begin position="2"/>
        <end position="92"/>
    </location>
</feature>
<dbReference type="Gene3D" id="3.40.50.2000">
    <property type="entry name" value="Glycogen Phosphorylase B"/>
    <property type="match status" value="1"/>
</dbReference>
<feature type="compositionally biased region" description="Basic and acidic residues" evidence="2">
    <location>
        <begin position="382"/>
        <end position="397"/>
    </location>
</feature>
<feature type="coiled-coil region" evidence="1">
    <location>
        <begin position="205"/>
        <end position="316"/>
    </location>
</feature>
<dbReference type="PANTHER" id="PTHR43179">
    <property type="entry name" value="RHAMNOSYLTRANSFERASE WBBL"/>
    <property type="match status" value="1"/>
</dbReference>
<dbReference type="Proteomes" id="UP001243009">
    <property type="component" value="Unassembled WGS sequence"/>
</dbReference>
<keyword evidence="1" id="KW-0175">Coiled coil</keyword>
<evidence type="ECO:0000259" key="4">
    <source>
        <dbReference type="Pfam" id="PF08241"/>
    </source>
</evidence>
<feature type="region of interest" description="Disordered" evidence="2">
    <location>
        <begin position="382"/>
        <end position="404"/>
    </location>
</feature>
<dbReference type="EC" id="2.4.-.-" evidence="5"/>
<evidence type="ECO:0000259" key="3">
    <source>
        <dbReference type="Pfam" id="PF00535"/>
    </source>
</evidence>
<dbReference type="SUPFAM" id="SSF53756">
    <property type="entry name" value="UDP-Glycosyltransferase/glycogen phosphorylase"/>
    <property type="match status" value="1"/>
</dbReference>
<evidence type="ECO:0000313" key="5">
    <source>
        <dbReference type="EMBL" id="MDO9708727.1"/>
    </source>
</evidence>
<evidence type="ECO:0000256" key="2">
    <source>
        <dbReference type="SAM" id="MobiDB-lite"/>
    </source>
</evidence>
<sequence length="1058" mass="113839">MAAGEGYGTALLSQVARSVIGVEIDAATVGAAGREFGRGNLRYLCADARSLPLPDACVDVVVSFETLEHFDRQDHFLDECRRVLRPGGLLIISTPDKAVYSAPGAPPNPFHVRELDRPEFEELLCARFANCAIATQRPLIGSAILGEGRLAPRVFDAEPDDRFAAAAHLTRAPYLIAFASDADLPSPVASLLISRDDLDTDLAMRREAEAQARDALARAADAAAALADSQAGATEAATRAAEAEARLADAAMRLAEAESRLAEAGARAAGAERGLADAAVRAAETESRLAEAEARAANAVAQRAAAEARAAELAMQFHAFEASLAGRAARRVQHWAARRPRAMRLLRRATLLGWWTLRGQLPMRVGLWLRHRRRLREIGAPKPEADTDIGRSREAPRPETCAKLPLPSDIRLPPASATPLVSVIIPTYGQVGFTLRCLASIAAAPPRAGIEVIVAEDASGDPAIASLREVTGITLRENAANLGFLRSCNAAAATARGRFLLFLNNDTELLPGAIDALVELAQARPDAGLVGARLVYPDGRLQEAGGIVWQDASAWNYGRFDDPRRPEFNYVREVDYVSGAAILVRRDVFEQLGGFDDIFAPAYCEDTDLAFRIRAIGLKTLYQPRAVVVHHEGISHGTDTTSGVKAYQVRNQAVMRDRWAGVLLAEHFPNGQQVLRARDRAHGRPVALVIDHKVVEPDRDAGSRTTLEHMQALLRAGWVVKFWPDNGYPTPGYTEALQDLGIEVLHGPWSGSFADWIAANGGQIDDVILNRPTLETDYLSLIRASSHARVAYYGHDLHFARMRREAEVTGIPETGRRAELMLSAELRLWAGSDVVLYPSEEEAAEVRRLAPGTDARVVLPFAFAEFPRRSVVPPPDGGILFVAGFAHRPNVDAAVWLVREILPLVRQVRPGVGLVLAGSHPTTEVTALAGNGVEVTGMLSVEDLAARYAAARVAVVPLCFGAGVKLKVVEALQQGLPLVTTPVGAQGLPGLEQVLPVVEAPQAMAEALIRLLQDDAAWREQSARQSEFAEARFSREALGESLLSALTAPATGRAVLAA</sequence>
<proteinExistence type="predicted"/>
<accession>A0ABT9DXV1</accession>
<dbReference type="CDD" id="cd03801">
    <property type="entry name" value="GT4_PimA-like"/>
    <property type="match status" value="1"/>
</dbReference>
<reference evidence="5 6" key="1">
    <citation type="submission" date="2023-08" db="EMBL/GenBank/DDBJ databases">
        <title>The draft genome sequence of Paracraurococcus sp. LOR1-02.</title>
        <authorList>
            <person name="Kingkaew E."/>
            <person name="Tanasupawat S."/>
        </authorList>
    </citation>
    <scope>NUCLEOTIDE SEQUENCE [LARGE SCALE GENOMIC DNA]</scope>
    <source>
        <strain evidence="5 6">LOR1-02</strain>
    </source>
</reference>
<dbReference type="InterPro" id="IPR001173">
    <property type="entry name" value="Glyco_trans_2-like"/>
</dbReference>
<keyword evidence="5" id="KW-0808">Transferase</keyword>
<dbReference type="PANTHER" id="PTHR43179:SF7">
    <property type="entry name" value="RHAMNOSYLTRANSFERASE WBBL"/>
    <property type="match status" value="1"/>
</dbReference>
<dbReference type="CDD" id="cd04186">
    <property type="entry name" value="GT_2_like_c"/>
    <property type="match status" value="1"/>
</dbReference>
<protein>
    <submittedName>
        <fullName evidence="5">Glycosyltransferase</fullName>
        <ecNumber evidence="5">2.4.-.-</ecNumber>
    </submittedName>
</protein>
<comment type="caution">
    <text evidence="5">The sequence shown here is derived from an EMBL/GenBank/DDBJ whole genome shotgun (WGS) entry which is preliminary data.</text>
</comment>
<dbReference type="EMBL" id="JAUTWS010000008">
    <property type="protein sequence ID" value="MDO9708727.1"/>
    <property type="molecule type" value="Genomic_DNA"/>
</dbReference>